<comment type="similarity">
    <text evidence="1">Belongs to the UPF0065 (bug) family.</text>
</comment>
<organism evidence="3 4">
    <name type="scientific">Variovorax paradoxus</name>
    <dbReference type="NCBI Taxonomy" id="34073"/>
    <lineage>
        <taxon>Bacteria</taxon>
        <taxon>Pseudomonadati</taxon>
        <taxon>Pseudomonadota</taxon>
        <taxon>Betaproteobacteria</taxon>
        <taxon>Burkholderiales</taxon>
        <taxon>Comamonadaceae</taxon>
        <taxon>Variovorax</taxon>
    </lineage>
</organism>
<dbReference type="PANTHER" id="PTHR42928">
    <property type="entry name" value="TRICARBOXYLATE-BINDING PROTEIN"/>
    <property type="match status" value="1"/>
</dbReference>
<dbReference type="Gene3D" id="3.40.190.150">
    <property type="entry name" value="Bordetella uptake gene, domain 1"/>
    <property type="match status" value="1"/>
</dbReference>
<evidence type="ECO:0000313" key="3">
    <source>
        <dbReference type="EMBL" id="KLN52800.1"/>
    </source>
</evidence>
<dbReference type="AlphaFoldDB" id="A0A0H2M6U9"/>
<dbReference type="PIRSF" id="PIRSF017082">
    <property type="entry name" value="YflP"/>
    <property type="match status" value="1"/>
</dbReference>
<evidence type="ECO:0000313" key="4">
    <source>
        <dbReference type="Proteomes" id="UP000035170"/>
    </source>
</evidence>
<evidence type="ECO:0000256" key="1">
    <source>
        <dbReference type="ARBA" id="ARBA00006987"/>
    </source>
</evidence>
<dbReference type="Gene3D" id="3.40.190.10">
    <property type="entry name" value="Periplasmic binding protein-like II"/>
    <property type="match status" value="1"/>
</dbReference>
<dbReference type="SUPFAM" id="SSF53850">
    <property type="entry name" value="Periplasmic binding protein-like II"/>
    <property type="match status" value="1"/>
</dbReference>
<keyword evidence="3" id="KW-0675">Receptor</keyword>
<gene>
    <name evidence="3" type="ORF">VPARA_60670</name>
</gene>
<dbReference type="EMBL" id="JZWI01000044">
    <property type="protein sequence ID" value="KLN52800.1"/>
    <property type="molecule type" value="Genomic_DNA"/>
</dbReference>
<dbReference type="InterPro" id="IPR005064">
    <property type="entry name" value="BUG"/>
</dbReference>
<dbReference type="Proteomes" id="UP000035170">
    <property type="component" value="Unassembled WGS sequence"/>
</dbReference>
<feature type="signal peptide" evidence="2">
    <location>
        <begin position="1"/>
        <end position="22"/>
    </location>
</feature>
<protein>
    <submittedName>
        <fullName evidence="3">Tripartite tricarboxylate transporter family receptor</fullName>
    </submittedName>
</protein>
<keyword evidence="4" id="KW-1185">Reference proteome</keyword>
<keyword evidence="2" id="KW-0732">Signal</keyword>
<reference evidence="3 4" key="1">
    <citation type="submission" date="2015-03" db="EMBL/GenBank/DDBJ databases">
        <title>Genome sequence of Variovorax paradoxus TBEA6.</title>
        <authorList>
            <person name="Poehlein A."/>
            <person name="Schuldes J."/>
            <person name="Wuebbeler J.H."/>
            <person name="Hiessl S."/>
            <person name="Steinbuechel A."/>
            <person name="Daniel R."/>
        </authorList>
    </citation>
    <scope>NUCLEOTIDE SEQUENCE [LARGE SCALE GENOMIC DNA]</scope>
    <source>
        <strain evidence="3 4">TBEA6</strain>
    </source>
</reference>
<dbReference type="PATRIC" id="fig|34073.19.peg.6233"/>
<sequence>MRITRRHFAIGTAATAIAPAWAQTYPSKPVTVVVGYGAGGGVDVVMRNLASGLGQRLGHPVIVENRPGASGILAASYVAKSAADGQTLFGTDGGAFTLNGALFSKLPYDPNTDFAFVSTVIRAPIIIVAHPQAPFSDLRGLVDYAKREPGGIAYASPGTGTYHQLSMELLRRRAGFEARPIQYRGAGPAMQDLISGQVQVGPIDSIVALQQILGGKLKALAVLAPKRMAQLPNVVTAAEAGVSDVEVFPWVAVAAPRATPGSIVSRLNSDIRAVVTSPEVSKRFIDLGMEPFAMTAEQFGSFVKQEVARWHPLIKELNIRLD</sequence>
<dbReference type="PANTHER" id="PTHR42928:SF5">
    <property type="entry name" value="BLR1237 PROTEIN"/>
    <property type="match status" value="1"/>
</dbReference>
<feature type="chain" id="PRO_5005200537" evidence="2">
    <location>
        <begin position="23"/>
        <end position="322"/>
    </location>
</feature>
<accession>A0A0H2M6U9</accession>
<proteinExistence type="inferred from homology"/>
<comment type="caution">
    <text evidence="3">The sequence shown here is derived from an EMBL/GenBank/DDBJ whole genome shotgun (WGS) entry which is preliminary data.</text>
</comment>
<name>A0A0H2M6U9_VARPD</name>
<dbReference type="Pfam" id="PF03401">
    <property type="entry name" value="TctC"/>
    <property type="match status" value="1"/>
</dbReference>
<evidence type="ECO:0000256" key="2">
    <source>
        <dbReference type="SAM" id="SignalP"/>
    </source>
</evidence>
<dbReference type="InterPro" id="IPR042100">
    <property type="entry name" value="Bug_dom1"/>
</dbReference>